<dbReference type="SUPFAM" id="SSF69572">
    <property type="entry name" value="Activating enzymes of the ubiquitin-like proteins"/>
    <property type="match status" value="1"/>
</dbReference>
<dbReference type="Gene3D" id="3.40.250.10">
    <property type="entry name" value="Rhodanese-like domain"/>
    <property type="match status" value="1"/>
</dbReference>
<comment type="catalytic activity">
    <reaction evidence="5">
        <text>[molybdopterin-synthase sulfur-carrier protein]-C-terminal Gly-Gly + ATP + H(+) = [molybdopterin-synthase sulfur-carrier protein]-C-terminal Gly-Gly-AMP + diphosphate</text>
        <dbReference type="Rhea" id="RHEA:43616"/>
        <dbReference type="Rhea" id="RHEA-COMP:12159"/>
        <dbReference type="Rhea" id="RHEA-COMP:12202"/>
        <dbReference type="ChEBI" id="CHEBI:15378"/>
        <dbReference type="ChEBI" id="CHEBI:30616"/>
        <dbReference type="ChEBI" id="CHEBI:33019"/>
        <dbReference type="ChEBI" id="CHEBI:90618"/>
        <dbReference type="ChEBI" id="CHEBI:90778"/>
        <dbReference type="EC" id="2.7.7.80"/>
    </reaction>
</comment>
<dbReference type="CDD" id="cd00757">
    <property type="entry name" value="ThiF_MoeB_HesA_family"/>
    <property type="match status" value="1"/>
</dbReference>
<dbReference type="InterPro" id="IPR035985">
    <property type="entry name" value="Ubiquitin-activating_enz"/>
</dbReference>
<accession>A0A5C6RWU0</accession>
<evidence type="ECO:0000259" key="13">
    <source>
        <dbReference type="PROSITE" id="PS50206"/>
    </source>
</evidence>
<sequence>MLSDKEKYRYSRHLLLDKVGDKGQEKLKFAKVLVVGAGGLGCPVLQYLTAAGVGTIGIIDFDTVDETNLQRQVLFSIQDIGTNKALAAKNRLEQLNQFIVFNIYQEKLTVKNVLELFCQYDIIVDGTDNFSTRYLVNDACIKTNKPFVYGAIYKFEGQVSVFNYGDGPSYRCLFPNAPDECSVSNCSEIGVLGVLPGLIGTQQANEVLKLILNIGNPLSGKLAIYNALEASQLIIEISRNEDQINIAKQIDFDLYDYDYFCGIKKEKNMKEISAQELKALLKKEDIQVIDVRESYETPKIEELKALNIPMQSIPHNMDKIDRNKKVVIHCQHGIRSMHAIDFLAQNGFDNLINLTGGIVMWED</sequence>
<dbReference type="EC" id="2.7.7.80" evidence="8"/>
<dbReference type="PANTHER" id="PTHR10953">
    <property type="entry name" value="UBIQUITIN-ACTIVATING ENZYME E1"/>
    <property type="match status" value="1"/>
</dbReference>
<comment type="similarity">
    <text evidence="1">Belongs to the HesA/MoeB/ThiF family.</text>
</comment>
<evidence type="ECO:0000256" key="6">
    <source>
        <dbReference type="ARBA" id="ARBA00055169"/>
    </source>
</evidence>
<reference evidence="14 15" key="1">
    <citation type="submission" date="2019-08" db="EMBL/GenBank/DDBJ databases">
        <title>Genome of Vicingus serpentipes NCIMB 15042.</title>
        <authorList>
            <person name="Bowman J.P."/>
        </authorList>
    </citation>
    <scope>NUCLEOTIDE SEQUENCE [LARGE SCALE GENOMIC DNA]</scope>
    <source>
        <strain evidence="14 15">NCIMB 15042</strain>
    </source>
</reference>
<evidence type="ECO:0000256" key="4">
    <source>
        <dbReference type="ARBA" id="ARBA00022840"/>
    </source>
</evidence>
<dbReference type="GO" id="GO:0005524">
    <property type="term" value="F:ATP binding"/>
    <property type="evidence" value="ECO:0007669"/>
    <property type="project" value="UniProtKB-KW"/>
</dbReference>
<dbReference type="Pfam" id="PF00899">
    <property type="entry name" value="ThiF"/>
    <property type="match status" value="1"/>
</dbReference>
<keyword evidence="3" id="KW-0547">Nucleotide-binding</keyword>
<dbReference type="GO" id="GO:0061605">
    <property type="term" value="F:molybdopterin-synthase adenylyltransferase activity"/>
    <property type="evidence" value="ECO:0007669"/>
    <property type="project" value="UniProtKB-EC"/>
</dbReference>
<comment type="subunit">
    <text evidence="7">Homodimer. Forms a stable heterotetrameric complex of 2 MoeB and 2 MoaD during adenylation of MoaD.</text>
</comment>
<dbReference type="FunFam" id="3.40.50.720:FF:000033">
    <property type="entry name" value="Adenylyltransferase and sulfurtransferase MOCS3"/>
    <property type="match status" value="1"/>
</dbReference>
<evidence type="ECO:0000256" key="3">
    <source>
        <dbReference type="ARBA" id="ARBA00022741"/>
    </source>
</evidence>
<evidence type="ECO:0000256" key="11">
    <source>
        <dbReference type="ARBA" id="ARBA00075328"/>
    </source>
</evidence>
<dbReference type="GO" id="GO:0008146">
    <property type="term" value="F:sulfotransferase activity"/>
    <property type="evidence" value="ECO:0007669"/>
    <property type="project" value="TreeGrafter"/>
</dbReference>
<dbReference type="Pfam" id="PF00581">
    <property type="entry name" value="Rhodanese"/>
    <property type="match status" value="1"/>
</dbReference>
<evidence type="ECO:0000256" key="12">
    <source>
        <dbReference type="ARBA" id="ARBA00078531"/>
    </source>
</evidence>
<organism evidence="14 15">
    <name type="scientific">Vicingus serpentipes</name>
    <dbReference type="NCBI Taxonomy" id="1926625"/>
    <lineage>
        <taxon>Bacteria</taxon>
        <taxon>Pseudomonadati</taxon>
        <taxon>Bacteroidota</taxon>
        <taxon>Flavobacteriia</taxon>
        <taxon>Flavobacteriales</taxon>
        <taxon>Vicingaceae</taxon>
        <taxon>Vicingus</taxon>
    </lineage>
</organism>
<evidence type="ECO:0000313" key="15">
    <source>
        <dbReference type="Proteomes" id="UP000321721"/>
    </source>
</evidence>
<dbReference type="InterPro" id="IPR045886">
    <property type="entry name" value="ThiF/MoeB/HesA"/>
</dbReference>
<dbReference type="PROSITE" id="PS50206">
    <property type="entry name" value="RHODANESE_3"/>
    <property type="match status" value="1"/>
</dbReference>
<keyword evidence="2 14" id="KW-0808">Transferase</keyword>
<dbReference type="GO" id="GO:0008641">
    <property type="term" value="F:ubiquitin-like modifier activating enzyme activity"/>
    <property type="evidence" value="ECO:0007669"/>
    <property type="project" value="InterPro"/>
</dbReference>
<dbReference type="SMART" id="SM00450">
    <property type="entry name" value="RHOD"/>
    <property type="match status" value="1"/>
</dbReference>
<evidence type="ECO:0000256" key="8">
    <source>
        <dbReference type="ARBA" id="ARBA00066884"/>
    </source>
</evidence>
<keyword evidence="4" id="KW-0067">ATP-binding</keyword>
<dbReference type="InterPro" id="IPR000594">
    <property type="entry name" value="ThiF_NAD_FAD-bd"/>
</dbReference>
<dbReference type="Proteomes" id="UP000321721">
    <property type="component" value="Unassembled WGS sequence"/>
</dbReference>
<evidence type="ECO:0000256" key="2">
    <source>
        <dbReference type="ARBA" id="ARBA00022679"/>
    </source>
</evidence>
<protein>
    <recommendedName>
        <fullName evidence="9">Molybdopterin-synthase adenylyltransferase</fullName>
        <ecNumber evidence="8">2.7.7.80</ecNumber>
    </recommendedName>
    <alternativeName>
        <fullName evidence="12">MoaD protein adenylase</fullName>
    </alternativeName>
    <alternativeName>
        <fullName evidence="10">Molybdopterin-converting factor subunit 1 adenylase</fullName>
    </alternativeName>
    <alternativeName>
        <fullName evidence="11">Sulfur carrier protein MoaD adenylyltransferase</fullName>
    </alternativeName>
</protein>
<dbReference type="PANTHER" id="PTHR10953:SF102">
    <property type="entry name" value="ADENYLYLTRANSFERASE AND SULFURTRANSFERASE MOCS3"/>
    <property type="match status" value="1"/>
</dbReference>
<dbReference type="InterPro" id="IPR001763">
    <property type="entry name" value="Rhodanese-like_dom"/>
</dbReference>
<feature type="domain" description="Rhodanese" evidence="13">
    <location>
        <begin position="282"/>
        <end position="363"/>
    </location>
</feature>
<proteinExistence type="inferred from homology"/>
<dbReference type="OrthoDB" id="9804286at2"/>
<evidence type="ECO:0000256" key="1">
    <source>
        <dbReference type="ARBA" id="ARBA00009919"/>
    </source>
</evidence>
<dbReference type="GO" id="GO:0005829">
    <property type="term" value="C:cytosol"/>
    <property type="evidence" value="ECO:0007669"/>
    <property type="project" value="TreeGrafter"/>
</dbReference>
<evidence type="ECO:0000313" key="14">
    <source>
        <dbReference type="EMBL" id="TXB66771.1"/>
    </source>
</evidence>
<keyword evidence="14" id="KW-0548">Nucleotidyltransferase</keyword>
<keyword evidence="15" id="KW-1185">Reference proteome</keyword>
<dbReference type="GO" id="GO:0004792">
    <property type="term" value="F:thiosulfate-cyanide sulfurtransferase activity"/>
    <property type="evidence" value="ECO:0007669"/>
    <property type="project" value="TreeGrafter"/>
</dbReference>
<evidence type="ECO:0000256" key="10">
    <source>
        <dbReference type="ARBA" id="ARBA00075110"/>
    </source>
</evidence>
<evidence type="ECO:0000256" key="7">
    <source>
        <dbReference type="ARBA" id="ARBA00063809"/>
    </source>
</evidence>
<gene>
    <name evidence="14" type="primary">moeB</name>
    <name evidence="14" type="ORF">FRY74_00890</name>
</gene>
<comment type="caution">
    <text evidence="14">The sequence shown here is derived from an EMBL/GenBank/DDBJ whole genome shotgun (WGS) entry which is preliminary data.</text>
</comment>
<dbReference type="Gene3D" id="3.40.50.720">
    <property type="entry name" value="NAD(P)-binding Rossmann-like Domain"/>
    <property type="match status" value="1"/>
</dbReference>
<dbReference type="InterPro" id="IPR036873">
    <property type="entry name" value="Rhodanese-like_dom_sf"/>
</dbReference>
<name>A0A5C6RWU0_9FLAO</name>
<dbReference type="RefSeq" id="WP_147097704.1">
    <property type="nucleotide sequence ID" value="NZ_VOOS01000001.1"/>
</dbReference>
<comment type="function">
    <text evidence="6">Catalyzes the adenylation by ATP of the carboxyl group of the C-terminal glycine of sulfur carrier protein MoaD.</text>
</comment>
<evidence type="ECO:0000256" key="5">
    <source>
        <dbReference type="ARBA" id="ARBA00052218"/>
    </source>
</evidence>
<dbReference type="NCBIfam" id="NF004281">
    <property type="entry name" value="PRK05690.1"/>
    <property type="match status" value="1"/>
</dbReference>
<dbReference type="AlphaFoldDB" id="A0A5C6RWU0"/>
<dbReference type="CDD" id="cd00158">
    <property type="entry name" value="RHOD"/>
    <property type="match status" value="1"/>
</dbReference>
<evidence type="ECO:0000256" key="9">
    <source>
        <dbReference type="ARBA" id="ARBA00073635"/>
    </source>
</evidence>
<dbReference type="EMBL" id="VOOS01000001">
    <property type="protein sequence ID" value="TXB66771.1"/>
    <property type="molecule type" value="Genomic_DNA"/>
</dbReference>